<name>A0A2K3USJ8_9DEIO</name>
<reference evidence="2 3" key="1">
    <citation type="submission" date="2018-01" db="EMBL/GenBank/DDBJ databases">
        <title>Deinococcus koreensis sp. nov., a radiation-resistant bacterium isolated from river water.</title>
        <authorList>
            <person name="Choi A."/>
        </authorList>
    </citation>
    <scope>NUCLEOTIDE SEQUENCE [LARGE SCALE GENOMIC DNA]</scope>
    <source>
        <strain evidence="2 3">SJW1-2</strain>
    </source>
</reference>
<proteinExistence type="predicted"/>
<feature type="compositionally biased region" description="Polar residues" evidence="1">
    <location>
        <begin position="73"/>
        <end position="85"/>
    </location>
</feature>
<evidence type="ECO:0000256" key="1">
    <source>
        <dbReference type="SAM" id="MobiDB-lite"/>
    </source>
</evidence>
<dbReference type="RefSeq" id="WP_133161861.1">
    <property type="nucleotide sequence ID" value="NZ_PPPD01000003.1"/>
</dbReference>
<sequence>MESTSASVRVWQLLVASGCEQLNTARVLDSGLTLHCVEIRQGGRTLALGEDPIIRVALLRAMLEAVQVAQLPPQGTCSQQSNQIAPTDDRLDSPQVWQRDPLDASGSAFSLHG</sequence>
<dbReference type="Proteomes" id="UP000236379">
    <property type="component" value="Unassembled WGS sequence"/>
</dbReference>
<feature type="region of interest" description="Disordered" evidence="1">
    <location>
        <begin position="73"/>
        <end position="113"/>
    </location>
</feature>
<comment type="caution">
    <text evidence="2">The sequence shown here is derived from an EMBL/GenBank/DDBJ whole genome shotgun (WGS) entry which is preliminary data.</text>
</comment>
<protein>
    <submittedName>
        <fullName evidence="2">Uncharacterized protein</fullName>
    </submittedName>
</protein>
<dbReference type="AlphaFoldDB" id="A0A2K3USJ8"/>
<gene>
    <name evidence="2" type="ORF">CVO96_18970</name>
</gene>
<evidence type="ECO:0000313" key="2">
    <source>
        <dbReference type="EMBL" id="PNY79514.1"/>
    </source>
</evidence>
<organism evidence="2 3">
    <name type="scientific">Deinococcus koreensis</name>
    <dbReference type="NCBI Taxonomy" id="2054903"/>
    <lineage>
        <taxon>Bacteria</taxon>
        <taxon>Thermotogati</taxon>
        <taxon>Deinococcota</taxon>
        <taxon>Deinococci</taxon>
        <taxon>Deinococcales</taxon>
        <taxon>Deinococcaceae</taxon>
        <taxon>Deinococcus</taxon>
    </lineage>
</organism>
<accession>A0A2K3USJ8</accession>
<dbReference type="EMBL" id="PPPD01000003">
    <property type="protein sequence ID" value="PNY79514.1"/>
    <property type="molecule type" value="Genomic_DNA"/>
</dbReference>
<keyword evidence="3" id="KW-1185">Reference proteome</keyword>
<evidence type="ECO:0000313" key="3">
    <source>
        <dbReference type="Proteomes" id="UP000236379"/>
    </source>
</evidence>